<dbReference type="EMBL" id="BMAV01006963">
    <property type="protein sequence ID" value="GFY49332.1"/>
    <property type="molecule type" value="Genomic_DNA"/>
</dbReference>
<organism evidence="4 5">
    <name type="scientific">Trichonephila inaurata madagascariensis</name>
    <dbReference type="NCBI Taxonomy" id="2747483"/>
    <lineage>
        <taxon>Eukaryota</taxon>
        <taxon>Metazoa</taxon>
        <taxon>Ecdysozoa</taxon>
        <taxon>Arthropoda</taxon>
        <taxon>Chelicerata</taxon>
        <taxon>Arachnida</taxon>
        <taxon>Araneae</taxon>
        <taxon>Araneomorphae</taxon>
        <taxon>Entelegynae</taxon>
        <taxon>Araneoidea</taxon>
        <taxon>Nephilidae</taxon>
        <taxon>Trichonephila</taxon>
        <taxon>Trichonephila inaurata</taxon>
    </lineage>
</organism>
<dbReference type="Proteomes" id="UP000886998">
    <property type="component" value="Unassembled WGS sequence"/>
</dbReference>
<protein>
    <recommendedName>
        <fullName evidence="3">Sulfotransferase domain-containing protein</fullName>
    </recommendedName>
</protein>
<comment type="caution">
    <text evidence="4">The sequence shown here is derived from an EMBL/GenBank/DDBJ whole genome shotgun (WGS) entry which is preliminary data.</text>
</comment>
<dbReference type="GO" id="GO:0008146">
    <property type="term" value="F:sulfotransferase activity"/>
    <property type="evidence" value="ECO:0007669"/>
    <property type="project" value="InterPro"/>
</dbReference>
<dbReference type="OrthoDB" id="6409834at2759"/>
<evidence type="ECO:0000256" key="2">
    <source>
        <dbReference type="ARBA" id="ARBA00022679"/>
    </source>
</evidence>
<sequence length="609" mass="70900">MSENQRIQKIRGFSFPKVAWFTKEHIEETLDYESRDGDIIICSYPKTGTTWLQYIIMQILSKGKEFPSFHDALVNVVPFMEMTGKGPIDEMQGLRIYKHHYPFDMIKRNDKAKYLYIYRHPQDTLVSAYHFFQSVRGENFDFDQFFEEFLTNDVEYGLYLKHVLSFVAHKNDENLLLISYEKLYTNRKEGYLRIAKFLGEEYYQNLVGDESLLNQILEKTSFDYMKKNLPVERPNAKPEESANKINFFRKGGIGDGKNALSPNQIKKIRELANEIMKGTEVLKECRPSGLVVSETDCGAVGSGFESQNGQVSKQLFQENVMATEEQECKIIRGLPFPKAPWFPTKNIEDTLDLVPNDGDIVIASYPKTGTTWLQYIVLQIVSKGELFPSFNDCLSIYAPFLEMKGTSVLEKMEKPRIYKHHCPYNMVKKNDKAKYLYIYRRPEDTVVSYYHFMINLGHDPPDQNEFFAKFLSGNIAYGSYYDHVLSFYDHKDDEGMLLVSYENLLINRKEEVLKIAKFLGDEYYQPLFEDESLLEKILEHTSFDYMKKNLALIHPDPKVEGGERKVNFFRKGVKGDGKQSLTSDQLKQLKDMALEKLKGTELIEEWLKD</sequence>
<comment type="similarity">
    <text evidence="1">Belongs to the sulfotransferase 1 family.</text>
</comment>
<dbReference type="AlphaFoldDB" id="A0A8X6XAT7"/>
<feature type="domain" description="Sulfotransferase" evidence="3">
    <location>
        <begin position="357"/>
        <end position="600"/>
    </location>
</feature>
<evidence type="ECO:0000313" key="4">
    <source>
        <dbReference type="EMBL" id="GFY49332.1"/>
    </source>
</evidence>
<feature type="domain" description="Sulfotransferase" evidence="3">
    <location>
        <begin position="36"/>
        <end position="279"/>
    </location>
</feature>
<evidence type="ECO:0000313" key="5">
    <source>
        <dbReference type="Proteomes" id="UP000886998"/>
    </source>
</evidence>
<evidence type="ECO:0000259" key="3">
    <source>
        <dbReference type="Pfam" id="PF00685"/>
    </source>
</evidence>
<dbReference type="InterPro" id="IPR000863">
    <property type="entry name" value="Sulfotransferase_dom"/>
</dbReference>
<gene>
    <name evidence="4" type="primary">Sult1b1</name>
    <name evidence="4" type="ORF">TNIN_305521</name>
</gene>
<dbReference type="PANTHER" id="PTHR11783">
    <property type="entry name" value="SULFOTRANSFERASE SULT"/>
    <property type="match status" value="1"/>
</dbReference>
<dbReference type="SUPFAM" id="SSF52540">
    <property type="entry name" value="P-loop containing nucleoside triphosphate hydrolases"/>
    <property type="match status" value="2"/>
</dbReference>
<proteinExistence type="inferred from homology"/>
<dbReference type="Pfam" id="PF00685">
    <property type="entry name" value="Sulfotransfer_1"/>
    <property type="match status" value="2"/>
</dbReference>
<dbReference type="InterPro" id="IPR027417">
    <property type="entry name" value="P-loop_NTPase"/>
</dbReference>
<reference evidence="4" key="1">
    <citation type="submission" date="2020-08" db="EMBL/GenBank/DDBJ databases">
        <title>Multicomponent nature underlies the extraordinary mechanical properties of spider dragline silk.</title>
        <authorList>
            <person name="Kono N."/>
            <person name="Nakamura H."/>
            <person name="Mori M."/>
            <person name="Yoshida Y."/>
            <person name="Ohtoshi R."/>
            <person name="Malay A.D."/>
            <person name="Moran D.A.P."/>
            <person name="Tomita M."/>
            <person name="Numata K."/>
            <person name="Arakawa K."/>
        </authorList>
    </citation>
    <scope>NUCLEOTIDE SEQUENCE</scope>
</reference>
<keyword evidence="2" id="KW-0808">Transferase</keyword>
<accession>A0A8X6XAT7</accession>
<dbReference type="Gene3D" id="3.40.50.300">
    <property type="entry name" value="P-loop containing nucleotide triphosphate hydrolases"/>
    <property type="match status" value="2"/>
</dbReference>
<evidence type="ECO:0000256" key="1">
    <source>
        <dbReference type="ARBA" id="ARBA00005771"/>
    </source>
</evidence>
<name>A0A8X6XAT7_9ARAC</name>
<keyword evidence="5" id="KW-1185">Reference proteome</keyword>